<proteinExistence type="predicted"/>
<dbReference type="SUPFAM" id="SSF53335">
    <property type="entry name" value="S-adenosyl-L-methionine-dependent methyltransferases"/>
    <property type="match status" value="1"/>
</dbReference>
<dbReference type="PANTHER" id="PTHR38451">
    <property type="entry name" value="TRNA (ADENINE(22)-N(1))-METHYLTRANSFERASE"/>
    <property type="match status" value="1"/>
</dbReference>
<name>E0NLJ6_9FIRM</name>
<sequence>MISKRLNKISSHIKGKRMADIGTDHGLVPIFLIENKIVDYAIAADISKPSLQKAIDLAKEKNIELDARLGDGMEVLNPEDGIETVVIAGMGGVLIGEILSASEISKNVRLILQPMQGARELRKYLFENGYEIVDEDVVFEDDRYFEIIVAEYDGKIREVSNEMELKIPIKALRKNQEEAFLYVDYLKGANLFIMKGLKQGKRALKRYIELKKEVNYYEKINDKYRKNN</sequence>
<dbReference type="Pfam" id="PF12847">
    <property type="entry name" value="Methyltransf_18"/>
    <property type="match status" value="1"/>
</dbReference>
<accession>E0NLJ6</accession>
<dbReference type="HOGENOM" id="CLU_071037_2_1_9"/>
<organism evidence="1 2">
    <name type="scientific">Peptoniphilus duerdenii ATCC BAA-1640</name>
    <dbReference type="NCBI Taxonomy" id="862517"/>
    <lineage>
        <taxon>Bacteria</taxon>
        <taxon>Bacillati</taxon>
        <taxon>Bacillota</taxon>
        <taxon>Tissierellia</taxon>
        <taxon>Tissierellales</taxon>
        <taxon>Peptoniphilaceae</taxon>
        <taxon>Peptoniphilus</taxon>
    </lineage>
</organism>
<dbReference type="InterPro" id="IPR006901">
    <property type="entry name" value="TrmK"/>
</dbReference>
<dbReference type="PANTHER" id="PTHR38451:SF1">
    <property type="entry name" value="TRNA (ADENINE(22)-N(1))-METHYLTRANSFERASE"/>
    <property type="match status" value="1"/>
</dbReference>
<evidence type="ECO:0000313" key="1">
    <source>
        <dbReference type="EMBL" id="EFM25386.1"/>
    </source>
</evidence>
<dbReference type="RefSeq" id="WP_008901849.1">
    <property type="nucleotide sequence ID" value="NZ_GL397071.1"/>
</dbReference>
<comment type="caution">
    <text evidence="1">The sequence shown here is derived from an EMBL/GenBank/DDBJ whole genome shotgun (WGS) entry which is preliminary data.</text>
</comment>
<dbReference type="eggNOG" id="COG2384">
    <property type="taxonomic scope" value="Bacteria"/>
</dbReference>
<dbReference type="Gene3D" id="3.40.50.150">
    <property type="entry name" value="Vaccinia Virus protein VP39"/>
    <property type="match status" value="1"/>
</dbReference>
<dbReference type="Proteomes" id="UP000003280">
    <property type="component" value="Unassembled WGS sequence"/>
</dbReference>
<reference evidence="1 2" key="1">
    <citation type="submission" date="2010-07" db="EMBL/GenBank/DDBJ databases">
        <authorList>
            <person name="Muzny D."/>
            <person name="Qin X."/>
            <person name="Deng J."/>
            <person name="Jiang H."/>
            <person name="Liu Y."/>
            <person name="Qu J."/>
            <person name="Song X.-Z."/>
            <person name="Zhang L."/>
            <person name="Thornton R."/>
            <person name="Coyle M."/>
            <person name="Francisco L."/>
            <person name="Jackson L."/>
            <person name="Javaid M."/>
            <person name="Korchina V."/>
            <person name="Kovar C."/>
            <person name="Mata R."/>
            <person name="Mathew T."/>
            <person name="Ngo R."/>
            <person name="Nguyen L."/>
            <person name="Nguyen N."/>
            <person name="Okwuonu G."/>
            <person name="Ongeri F."/>
            <person name="Pham C."/>
            <person name="Simmons D."/>
            <person name="Wilczek-Boney K."/>
            <person name="Hale W."/>
            <person name="Jakkamsetti A."/>
            <person name="Pham P."/>
            <person name="Ruth R."/>
            <person name="San Lucas F."/>
            <person name="Warren J."/>
            <person name="Zhang J."/>
            <person name="Zhao Z."/>
            <person name="Zhou C."/>
            <person name="Zhu D."/>
            <person name="Lee S."/>
            <person name="Bess C."/>
            <person name="Blankenburg K."/>
            <person name="Forbes L."/>
            <person name="Fu Q."/>
            <person name="Gubbala S."/>
            <person name="Hirani K."/>
            <person name="Jayaseelan J.C."/>
            <person name="Lara F."/>
            <person name="Munidasa M."/>
            <person name="Palculict T."/>
            <person name="Patil S."/>
            <person name="Pu L.-L."/>
            <person name="Saada N."/>
            <person name="Tang L."/>
            <person name="Weissenberger G."/>
            <person name="Zhu Y."/>
            <person name="Hemphill L."/>
            <person name="Shang Y."/>
            <person name="Youmans B."/>
            <person name="Ayvaz T."/>
            <person name="Ross M."/>
            <person name="Santibanez J."/>
            <person name="Aqrawi P."/>
            <person name="Gross S."/>
            <person name="Joshi V."/>
            <person name="Fowler G."/>
            <person name="Nazareth L."/>
            <person name="Reid J."/>
            <person name="Worley K."/>
            <person name="Petrosino J."/>
            <person name="Highlander S."/>
            <person name="Gibbs R."/>
        </authorList>
    </citation>
    <scope>NUCLEOTIDE SEQUENCE [LARGE SCALE GENOMIC DNA]</scope>
    <source>
        <strain evidence="1 2">ATCC BAA-1640</strain>
    </source>
</reference>
<dbReference type="InterPro" id="IPR029063">
    <property type="entry name" value="SAM-dependent_MTases_sf"/>
</dbReference>
<dbReference type="GO" id="GO:0160105">
    <property type="term" value="F:tRNA (adenine(22)-N1)-methyltransferase activity"/>
    <property type="evidence" value="ECO:0007669"/>
    <property type="project" value="InterPro"/>
</dbReference>
<keyword evidence="2" id="KW-1185">Reference proteome</keyword>
<protein>
    <submittedName>
        <fullName evidence="1">Uncharacterized protein</fullName>
    </submittedName>
</protein>
<dbReference type="OrthoDB" id="5881184at2"/>
<dbReference type="STRING" id="862517.HMPREF9225_1035"/>
<gene>
    <name evidence="1" type="ORF">HMPREF9225_1035</name>
</gene>
<evidence type="ECO:0000313" key="2">
    <source>
        <dbReference type="Proteomes" id="UP000003280"/>
    </source>
</evidence>
<dbReference type="AlphaFoldDB" id="E0NLJ6"/>
<dbReference type="EMBL" id="AEEH01000039">
    <property type="protein sequence ID" value="EFM25386.1"/>
    <property type="molecule type" value="Genomic_DNA"/>
</dbReference>
<dbReference type="PIRSF" id="PIRSF018637">
    <property type="entry name" value="TrmK"/>
    <property type="match status" value="1"/>
</dbReference>